<feature type="region of interest" description="Disordered" evidence="6">
    <location>
        <begin position="86"/>
        <end position="118"/>
    </location>
</feature>
<feature type="coiled-coil region" evidence="5">
    <location>
        <begin position="43"/>
        <end position="77"/>
    </location>
</feature>
<evidence type="ECO:0000256" key="6">
    <source>
        <dbReference type="SAM" id="MobiDB-lite"/>
    </source>
</evidence>
<dbReference type="InterPro" id="IPR051270">
    <property type="entry name" value="Tyrosine-tRNA_ligase_regulator"/>
</dbReference>
<evidence type="ECO:0000313" key="8">
    <source>
        <dbReference type="Ensembl" id="ENSDCDP00010028066.1"/>
    </source>
</evidence>
<keyword evidence="5" id="KW-0175">Coiled coil</keyword>
<name>A0AAY4C680_9TELE</name>
<feature type="compositionally biased region" description="Low complexity" evidence="6">
    <location>
        <begin position="92"/>
        <end position="107"/>
    </location>
</feature>
<gene>
    <name evidence="8" type="primary">aimp1b</name>
</gene>
<evidence type="ECO:0000256" key="2">
    <source>
        <dbReference type="ARBA" id="ARBA00022884"/>
    </source>
</evidence>
<dbReference type="Proteomes" id="UP000694580">
    <property type="component" value="Unplaced"/>
</dbReference>
<dbReference type="SUPFAM" id="SSF50249">
    <property type="entry name" value="Nucleic acid-binding proteins"/>
    <property type="match status" value="1"/>
</dbReference>
<dbReference type="PANTHER" id="PTHR11586:SF42">
    <property type="entry name" value="AMINOACYL TRNA SYNTHASE COMPLEX-INTERACTING MULTIFUNCTIONAL PROTEIN 1"/>
    <property type="match status" value="1"/>
</dbReference>
<dbReference type="PROSITE" id="PS50886">
    <property type="entry name" value="TRBD"/>
    <property type="match status" value="1"/>
</dbReference>
<proteinExistence type="predicted"/>
<dbReference type="InterPro" id="IPR002547">
    <property type="entry name" value="tRNA-bd_dom"/>
</dbReference>
<evidence type="ECO:0000256" key="1">
    <source>
        <dbReference type="ARBA" id="ARBA00022555"/>
    </source>
</evidence>
<evidence type="ECO:0000256" key="5">
    <source>
        <dbReference type="SAM" id="Coils"/>
    </source>
</evidence>
<keyword evidence="1 4" id="KW-0820">tRNA-binding</keyword>
<evidence type="ECO:0000256" key="4">
    <source>
        <dbReference type="PROSITE-ProRule" id="PRU00209"/>
    </source>
</evidence>
<keyword evidence="2 4" id="KW-0694">RNA-binding</keyword>
<keyword evidence="9" id="KW-1185">Reference proteome</keyword>
<sequence length="314" mass="34446">SCVMDSHSPEEVKDGEEQNIEFFKQQVLLLREKALLQSSVREQKRLLVENAKLKKDIDELKTQLQEKQRRKAAKLLEISLAEATSSLTTKEPVPSSSSATPMPSSAPLNKKNDGRKRRGDTLSSVCVCVTVTFRAVRSGGQRSSIQALEPELSVMCLDLRVGKILSTLQHPDSDSLCVQKVDLGEATPRTAVSAVIRNAPLEELKECLCVCVCNVRGVRVRGVYSQARVLCAEDSAHMELVVPPGSSQPGDRITFQGYAGEPDSELNPRQRVFENLQSDLRTDGRGVATYKGVAFEVRGKGFCRTASVISGFIK</sequence>
<dbReference type="InterPro" id="IPR012340">
    <property type="entry name" value="NA-bd_OB-fold"/>
</dbReference>
<accession>A0AAY4C680</accession>
<keyword evidence="3" id="KW-0648">Protein biosynthesis</keyword>
<dbReference type="GO" id="GO:0006412">
    <property type="term" value="P:translation"/>
    <property type="evidence" value="ECO:0007669"/>
    <property type="project" value="UniProtKB-KW"/>
</dbReference>
<protein>
    <recommendedName>
        <fullName evidence="7">tRNA-binding domain-containing protein</fullName>
    </recommendedName>
</protein>
<dbReference type="GO" id="GO:0000049">
    <property type="term" value="F:tRNA binding"/>
    <property type="evidence" value="ECO:0007669"/>
    <property type="project" value="UniProtKB-UniRule"/>
</dbReference>
<evidence type="ECO:0000256" key="3">
    <source>
        <dbReference type="ARBA" id="ARBA00022917"/>
    </source>
</evidence>
<evidence type="ECO:0000313" key="9">
    <source>
        <dbReference type="Proteomes" id="UP000694580"/>
    </source>
</evidence>
<organism evidence="8 9">
    <name type="scientific">Denticeps clupeoides</name>
    <name type="common">denticle herring</name>
    <dbReference type="NCBI Taxonomy" id="299321"/>
    <lineage>
        <taxon>Eukaryota</taxon>
        <taxon>Metazoa</taxon>
        <taxon>Chordata</taxon>
        <taxon>Craniata</taxon>
        <taxon>Vertebrata</taxon>
        <taxon>Euteleostomi</taxon>
        <taxon>Actinopterygii</taxon>
        <taxon>Neopterygii</taxon>
        <taxon>Teleostei</taxon>
        <taxon>Clupei</taxon>
        <taxon>Clupeiformes</taxon>
        <taxon>Denticipitoidei</taxon>
        <taxon>Denticipitidae</taxon>
        <taxon>Denticeps</taxon>
    </lineage>
</organism>
<dbReference type="AlphaFoldDB" id="A0AAY4C680"/>
<dbReference type="Gene3D" id="2.40.50.140">
    <property type="entry name" value="Nucleic acid-binding proteins"/>
    <property type="match status" value="1"/>
</dbReference>
<dbReference type="Ensembl" id="ENSDCDT00010034630.1">
    <property type="protein sequence ID" value="ENSDCDP00010028066.1"/>
    <property type="gene ID" value="ENSDCDG00010017648.1"/>
</dbReference>
<dbReference type="GeneTree" id="ENSGT00940000154950"/>
<reference evidence="8" key="1">
    <citation type="submission" date="2025-08" db="UniProtKB">
        <authorList>
            <consortium name="Ensembl"/>
        </authorList>
    </citation>
    <scope>IDENTIFICATION</scope>
</reference>
<dbReference type="PANTHER" id="PTHR11586">
    <property type="entry name" value="TRNA-AMINOACYLATION COFACTOR ARC1 FAMILY MEMBER"/>
    <property type="match status" value="1"/>
</dbReference>
<feature type="domain" description="TRNA-binding" evidence="7">
    <location>
        <begin position="153"/>
        <end position="254"/>
    </location>
</feature>
<reference evidence="8" key="2">
    <citation type="submission" date="2025-09" db="UniProtKB">
        <authorList>
            <consortium name="Ensembl"/>
        </authorList>
    </citation>
    <scope>IDENTIFICATION</scope>
</reference>
<dbReference type="Pfam" id="PF01588">
    <property type="entry name" value="tRNA_bind"/>
    <property type="match status" value="1"/>
</dbReference>
<evidence type="ECO:0000259" key="7">
    <source>
        <dbReference type="PROSITE" id="PS50886"/>
    </source>
</evidence>